<dbReference type="InterPro" id="IPR003593">
    <property type="entry name" value="AAA+_ATPase"/>
</dbReference>
<feature type="domain" description="ABC transporter" evidence="5">
    <location>
        <begin position="7"/>
        <end position="240"/>
    </location>
</feature>
<dbReference type="Proteomes" id="UP001501480">
    <property type="component" value="Unassembled WGS sequence"/>
</dbReference>
<dbReference type="PROSITE" id="PS00211">
    <property type="entry name" value="ABC_TRANSPORTER_1"/>
    <property type="match status" value="1"/>
</dbReference>
<evidence type="ECO:0000256" key="1">
    <source>
        <dbReference type="ARBA" id="ARBA00022448"/>
    </source>
</evidence>
<keyword evidence="4" id="KW-1278">Translocase</keyword>
<dbReference type="PANTHER" id="PTHR42794">
    <property type="entry name" value="HEMIN IMPORT ATP-BINDING PROTEIN HMUV"/>
    <property type="match status" value="1"/>
</dbReference>
<sequence length="267" mass="28383">MSAGIAMVLRGVGCELGGRTVLRDVDLDLPWGSVTVVVGPNGAGKSTLLGVLAGDRRVSSGSVTLDGAELAQWVGPQLARRRAVLTQEQEVTFGFTVREVVAMGRYPWTDEADLAADEAVVHDALRRTDVLHLADRSYRSLSGGEKARVSLARVLAQDTEIVLLDEPTAALDLRHTEEVLGVARRLARSGRCVVVVAHDLTLASAYADLLVIVDDGRVAAHGSPADVLTPERIERTYGLPVDVHALGDRLAVVPRLSATSPPPPREG</sequence>
<keyword evidence="2" id="KW-0547">Nucleotide-binding</keyword>
<comment type="caution">
    <text evidence="6">The sequence shown here is derived from an EMBL/GenBank/DDBJ whole genome shotgun (WGS) entry which is preliminary data.</text>
</comment>
<name>A0ABP5HFB3_9ACTN</name>
<keyword evidence="3 6" id="KW-0067">ATP-binding</keyword>
<evidence type="ECO:0000313" key="7">
    <source>
        <dbReference type="Proteomes" id="UP001501480"/>
    </source>
</evidence>
<evidence type="ECO:0000256" key="2">
    <source>
        <dbReference type="ARBA" id="ARBA00022741"/>
    </source>
</evidence>
<reference evidence="7" key="1">
    <citation type="journal article" date="2019" name="Int. J. Syst. Evol. Microbiol.">
        <title>The Global Catalogue of Microorganisms (GCM) 10K type strain sequencing project: providing services to taxonomists for standard genome sequencing and annotation.</title>
        <authorList>
            <consortium name="The Broad Institute Genomics Platform"/>
            <consortium name="The Broad Institute Genome Sequencing Center for Infectious Disease"/>
            <person name="Wu L."/>
            <person name="Ma J."/>
        </authorList>
    </citation>
    <scope>NUCLEOTIDE SEQUENCE [LARGE SCALE GENOMIC DNA]</scope>
    <source>
        <strain evidence="7">JCM 15749</strain>
    </source>
</reference>
<dbReference type="SUPFAM" id="SSF52540">
    <property type="entry name" value="P-loop containing nucleoside triphosphate hydrolases"/>
    <property type="match status" value="1"/>
</dbReference>
<dbReference type="InterPro" id="IPR017871">
    <property type="entry name" value="ABC_transporter-like_CS"/>
</dbReference>
<accession>A0ABP5HFB3</accession>
<dbReference type="Pfam" id="PF00005">
    <property type="entry name" value="ABC_tran"/>
    <property type="match status" value="1"/>
</dbReference>
<dbReference type="EMBL" id="BAAAPY010000003">
    <property type="protein sequence ID" value="GAA2074810.1"/>
    <property type="molecule type" value="Genomic_DNA"/>
</dbReference>
<evidence type="ECO:0000259" key="5">
    <source>
        <dbReference type="PROSITE" id="PS50893"/>
    </source>
</evidence>
<dbReference type="SMART" id="SM00382">
    <property type="entry name" value="AAA"/>
    <property type="match status" value="1"/>
</dbReference>
<dbReference type="Gene3D" id="3.40.50.300">
    <property type="entry name" value="P-loop containing nucleotide triphosphate hydrolases"/>
    <property type="match status" value="1"/>
</dbReference>
<dbReference type="GO" id="GO:0005524">
    <property type="term" value="F:ATP binding"/>
    <property type="evidence" value="ECO:0007669"/>
    <property type="project" value="UniProtKB-KW"/>
</dbReference>
<dbReference type="InterPro" id="IPR027417">
    <property type="entry name" value="P-loop_NTPase"/>
</dbReference>
<gene>
    <name evidence="6" type="ORF">GCM10009821_12150</name>
</gene>
<dbReference type="NCBIfam" id="NF010068">
    <property type="entry name" value="PRK13548.1"/>
    <property type="match status" value="1"/>
</dbReference>
<keyword evidence="7" id="KW-1185">Reference proteome</keyword>
<dbReference type="PROSITE" id="PS50893">
    <property type="entry name" value="ABC_TRANSPORTER_2"/>
    <property type="match status" value="1"/>
</dbReference>
<dbReference type="CDD" id="cd03214">
    <property type="entry name" value="ABC_Iron-Siderophores_B12_Hemin"/>
    <property type="match status" value="1"/>
</dbReference>
<evidence type="ECO:0000313" key="6">
    <source>
        <dbReference type="EMBL" id="GAA2074810.1"/>
    </source>
</evidence>
<keyword evidence="1" id="KW-0813">Transport</keyword>
<dbReference type="RefSeq" id="WP_344325915.1">
    <property type="nucleotide sequence ID" value="NZ_BAAAPY010000003.1"/>
</dbReference>
<organism evidence="6 7">
    <name type="scientific">Aeromicrobium halocynthiae</name>
    <dbReference type="NCBI Taxonomy" id="560557"/>
    <lineage>
        <taxon>Bacteria</taxon>
        <taxon>Bacillati</taxon>
        <taxon>Actinomycetota</taxon>
        <taxon>Actinomycetes</taxon>
        <taxon>Propionibacteriales</taxon>
        <taxon>Nocardioidaceae</taxon>
        <taxon>Aeromicrobium</taxon>
    </lineage>
</organism>
<evidence type="ECO:0000256" key="4">
    <source>
        <dbReference type="ARBA" id="ARBA00022967"/>
    </source>
</evidence>
<dbReference type="PANTHER" id="PTHR42794:SF1">
    <property type="entry name" value="HEMIN IMPORT ATP-BINDING PROTEIN HMUV"/>
    <property type="match status" value="1"/>
</dbReference>
<evidence type="ECO:0000256" key="3">
    <source>
        <dbReference type="ARBA" id="ARBA00022840"/>
    </source>
</evidence>
<dbReference type="InterPro" id="IPR003439">
    <property type="entry name" value="ABC_transporter-like_ATP-bd"/>
</dbReference>
<proteinExistence type="predicted"/>
<protein>
    <submittedName>
        <fullName evidence="6">Heme ABC transporter ATP-binding protein</fullName>
    </submittedName>
</protein>